<evidence type="ECO:0000313" key="2">
    <source>
        <dbReference type="Proteomes" id="UP001499978"/>
    </source>
</evidence>
<sequence length="299" mass="31639">MYSLVSASVLGFDLTRLPGGEAVAEVLLRALTLRADDLPVLAAQLPAADDRAGLWADVQRAASQVPTVRDVGVGELTIGTLAGIRRAPIGTVDGLLTCLRHDILSWTWIGAGRTARQAPDAAAATSVLCDAAVAGYLRDLLSVDARRRLAAPWVRARRKLADPPPVDLGPHHGAVDGLLGQVRAMPPSAARRLSRAVDEYRRSDPNGWAASVHSASWAAYLSDRVRTAAAAQLLLVQALDTSAVSAHDRAAGVWNLLSGAAQALVVRDLLDTQAAHRLVAPVLSVFGPAWLPEPRDNRM</sequence>
<protein>
    <submittedName>
        <fullName evidence="1">Uncharacterized protein</fullName>
    </submittedName>
</protein>
<dbReference type="Proteomes" id="UP001499978">
    <property type="component" value="Unassembled WGS sequence"/>
</dbReference>
<proteinExistence type="predicted"/>
<keyword evidence="2" id="KW-1185">Reference proteome</keyword>
<reference evidence="1 2" key="1">
    <citation type="journal article" date="2019" name="Int. J. Syst. Evol. Microbiol.">
        <title>The Global Catalogue of Microorganisms (GCM) 10K type strain sequencing project: providing services to taxonomists for standard genome sequencing and annotation.</title>
        <authorList>
            <consortium name="The Broad Institute Genomics Platform"/>
            <consortium name="The Broad Institute Genome Sequencing Center for Infectious Disease"/>
            <person name="Wu L."/>
            <person name="Ma J."/>
        </authorList>
    </citation>
    <scope>NUCLEOTIDE SEQUENCE [LARGE SCALE GENOMIC DNA]</scope>
    <source>
        <strain evidence="1 2">JCM 3367</strain>
    </source>
</reference>
<gene>
    <name evidence="1" type="ORF">GCM10010201_10650</name>
</gene>
<dbReference type="RefSeq" id="WP_344169131.1">
    <property type="nucleotide sequence ID" value="NZ_BAAARY010000003.1"/>
</dbReference>
<evidence type="ECO:0000313" key="1">
    <source>
        <dbReference type="EMBL" id="GAA2515968.1"/>
    </source>
</evidence>
<accession>A0ABN3N7L6</accession>
<dbReference type="EMBL" id="BAAARY010000003">
    <property type="protein sequence ID" value="GAA2515968.1"/>
    <property type="molecule type" value="Genomic_DNA"/>
</dbReference>
<name>A0ABN3N7L6_9ACTN</name>
<organism evidence="1 2">
    <name type="scientific">Pilimelia columellifera subsp. columellifera</name>
    <dbReference type="NCBI Taxonomy" id="706583"/>
    <lineage>
        <taxon>Bacteria</taxon>
        <taxon>Bacillati</taxon>
        <taxon>Actinomycetota</taxon>
        <taxon>Actinomycetes</taxon>
        <taxon>Micromonosporales</taxon>
        <taxon>Micromonosporaceae</taxon>
        <taxon>Pilimelia</taxon>
    </lineage>
</organism>
<comment type="caution">
    <text evidence="1">The sequence shown here is derived from an EMBL/GenBank/DDBJ whole genome shotgun (WGS) entry which is preliminary data.</text>
</comment>